<proteinExistence type="predicted"/>
<sequence>MTRSFKGSSFRVEPLDSDAASGSLLLNPNAKPASFVSVWENHMWDGARMVKMREGSSVRGTVSGEGKE</sequence>
<keyword evidence="2" id="KW-1185">Reference proteome</keyword>
<evidence type="ECO:0000313" key="2">
    <source>
        <dbReference type="Proteomes" id="UP001283361"/>
    </source>
</evidence>
<evidence type="ECO:0000313" key="1">
    <source>
        <dbReference type="EMBL" id="KAK3763154.1"/>
    </source>
</evidence>
<dbReference type="Proteomes" id="UP001283361">
    <property type="component" value="Unassembled WGS sequence"/>
</dbReference>
<protein>
    <submittedName>
        <fullName evidence="1">Uncharacterized protein</fullName>
    </submittedName>
</protein>
<reference evidence="1" key="1">
    <citation type="journal article" date="2023" name="G3 (Bethesda)">
        <title>A reference genome for the long-term kleptoplast-retaining sea slug Elysia crispata morphotype clarki.</title>
        <authorList>
            <person name="Eastman K.E."/>
            <person name="Pendleton A.L."/>
            <person name="Shaikh M.A."/>
            <person name="Suttiyut T."/>
            <person name="Ogas R."/>
            <person name="Tomko P."/>
            <person name="Gavelis G."/>
            <person name="Widhalm J.R."/>
            <person name="Wisecaver J.H."/>
        </authorList>
    </citation>
    <scope>NUCLEOTIDE SEQUENCE</scope>
    <source>
        <strain evidence="1">ECLA1</strain>
    </source>
</reference>
<organism evidence="1 2">
    <name type="scientific">Elysia crispata</name>
    <name type="common">lettuce slug</name>
    <dbReference type="NCBI Taxonomy" id="231223"/>
    <lineage>
        <taxon>Eukaryota</taxon>
        <taxon>Metazoa</taxon>
        <taxon>Spiralia</taxon>
        <taxon>Lophotrochozoa</taxon>
        <taxon>Mollusca</taxon>
        <taxon>Gastropoda</taxon>
        <taxon>Heterobranchia</taxon>
        <taxon>Euthyneura</taxon>
        <taxon>Panpulmonata</taxon>
        <taxon>Sacoglossa</taxon>
        <taxon>Placobranchoidea</taxon>
        <taxon>Plakobranchidae</taxon>
        <taxon>Elysia</taxon>
    </lineage>
</organism>
<dbReference type="AlphaFoldDB" id="A0AAE1DA65"/>
<dbReference type="EMBL" id="JAWDGP010004592">
    <property type="protein sequence ID" value="KAK3763154.1"/>
    <property type="molecule type" value="Genomic_DNA"/>
</dbReference>
<accession>A0AAE1DA65</accession>
<gene>
    <name evidence="1" type="ORF">RRG08_035836</name>
</gene>
<name>A0AAE1DA65_9GAST</name>
<comment type="caution">
    <text evidence="1">The sequence shown here is derived from an EMBL/GenBank/DDBJ whole genome shotgun (WGS) entry which is preliminary data.</text>
</comment>